<evidence type="ECO:0000313" key="5">
    <source>
        <dbReference type="Proteomes" id="UP000306402"/>
    </source>
</evidence>
<proteinExistence type="predicted"/>
<evidence type="ECO:0000256" key="2">
    <source>
        <dbReference type="SAM" id="SignalP"/>
    </source>
</evidence>
<keyword evidence="1" id="KW-0677">Repeat</keyword>
<dbReference type="AlphaFoldDB" id="A0A5R9L265"/>
<dbReference type="InterPro" id="IPR036116">
    <property type="entry name" value="FN3_sf"/>
</dbReference>
<evidence type="ECO:0000259" key="3">
    <source>
        <dbReference type="PROSITE" id="PS50853"/>
    </source>
</evidence>
<dbReference type="PROSITE" id="PS50853">
    <property type="entry name" value="FN3"/>
    <property type="match status" value="3"/>
</dbReference>
<feature type="domain" description="Fibronectin type-III" evidence="3">
    <location>
        <begin position="35"/>
        <end position="124"/>
    </location>
</feature>
<organism evidence="4 5">
    <name type="scientific">Dyadobacter luticola</name>
    <dbReference type="NCBI Taxonomy" id="1979387"/>
    <lineage>
        <taxon>Bacteria</taxon>
        <taxon>Pseudomonadati</taxon>
        <taxon>Bacteroidota</taxon>
        <taxon>Cytophagia</taxon>
        <taxon>Cytophagales</taxon>
        <taxon>Spirosomataceae</taxon>
        <taxon>Dyadobacter</taxon>
    </lineage>
</organism>
<sequence>MNQRSTRLFFFLSLLLIRSFCPEISAAEPFAVPKPPANLLATANSATQITLTWQDGSVDETGFEVERSLDNKTYTKLIDLPANTKTYINTGLTAFTSYWYRIRAKNASGFSTYSNIASATTLQLPPAAPDELAGSAVSTTQINLTWTDNATNETGFQLERSLDGNSFSKIADLAANVTTYQNAGLTTFTEYFYRIRAVNAVGASAYSNAVAIKTQNIPAPDRPLNLTAVPTEPELIQVRWSAVTGGATETVIERSKDNDEGFVQIGKVAASVLQFEDRGKKETADYYYRIKAINAGGSSPYSTISIVRASTIITGVEPAKIGDLIFAAGKTLVTEIQSQSRATLSVYDMRGNQRQRIAVTASSRTDLSALPSGLYIVVIEIPQKVISRKILLY</sequence>
<dbReference type="CDD" id="cd00063">
    <property type="entry name" value="FN3"/>
    <property type="match status" value="3"/>
</dbReference>
<dbReference type="Gene3D" id="2.60.40.10">
    <property type="entry name" value="Immunoglobulins"/>
    <property type="match status" value="3"/>
</dbReference>
<dbReference type="InterPro" id="IPR013783">
    <property type="entry name" value="Ig-like_fold"/>
</dbReference>
<evidence type="ECO:0000256" key="1">
    <source>
        <dbReference type="ARBA" id="ARBA00022737"/>
    </source>
</evidence>
<gene>
    <name evidence="4" type="ORF">FEN17_03375</name>
</gene>
<dbReference type="NCBIfam" id="TIGR04183">
    <property type="entry name" value="Por_Secre_tail"/>
    <property type="match status" value="1"/>
</dbReference>
<dbReference type="InterPro" id="IPR026444">
    <property type="entry name" value="Secre_tail"/>
</dbReference>
<reference evidence="4 5" key="1">
    <citation type="submission" date="2019-05" db="EMBL/GenBank/DDBJ databases">
        <authorList>
            <person name="Qu J.-H."/>
        </authorList>
    </citation>
    <scope>NUCLEOTIDE SEQUENCE [LARGE SCALE GENOMIC DNA]</scope>
    <source>
        <strain evidence="4 5">T17</strain>
    </source>
</reference>
<accession>A0A5R9L265</accession>
<dbReference type="Pfam" id="PF00041">
    <property type="entry name" value="fn3"/>
    <property type="match status" value="2"/>
</dbReference>
<dbReference type="PANTHER" id="PTHR13817:SF166">
    <property type="entry name" value="NEURONAL IGCAM-RELATED"/>
    <property type="match status" value="1"/>
</dbReference>
<dbReference type="OrthoDB" id="9803616at2"/>
<protein>
    <submittedName>
        <fullName evidence="4">T9SS type A sorting domain-containing protein</fullName>
    </submittedName>
</protein>
<dbReference type="InterPro" id="IPR003961">
    <property type="entry name" value="FN3_dom"/>
</dbReference>
<dbReference type="Proteomes" id="UP000306402">
    <property type="component" value="Unassembled WGS sequence"/>
</dbReference>
<dbReference type="RefSeq" id="WP_138363884.1">
    <property type="nucleotide sequence ID" value="NZ_VCEJ01000002.1"/>
</dbReference>
<feature type="domain" description="Fibronectin type-III" evidence="3">
    <location>
        <begin position="128"/>
        <end position="217"/>
    </location>
</feature>
<feature type="chain" id="PRO_5024390519" evidence="2">
    <location>
        <begin position="27"/>
        <end position="393"/>
    </location>
</feature>
<dbReference type="PANTHER" id="PTHR13817">
    <property type="entry name" value="TITIN"/>
    <property type="match status" value="1"/>
</dbReference>
<keyword evidence="5" id="KW-1185">Reference proteome</keyword>
<dbReference type="InterPro" id="IPR050964">
    <property type="entry name" value="Striated_Muscle_Regulatory"/>
</dbReference>
<dbReference type="SUPFAM" id="SSF49265">
    <property type="entry name" value="Fibronectin type III"/>
    <property type="match status" value="2"/>
</dbReference>
<comment type="caution">
    <text evidence="4">The sequence shown here is derived from an EMBL/GenBank/DDBJ whole genome shotgun (WGS) entry which is preliminary data.</text>
</comment>
<dbReference type="SMART" id="SM00060">
    <property type="entry name" value="FN3"/>
    <property type="match status" value="3"/>
</dbReference>
<evidence type="ECO:0000313" key="4">
    <source>
        <dbReference type="EMBL" id="TLV02674.1"/>
    </source>
</evidence>
<feature type="domain" description="Fibronectin type-III" evidence="3">
    <location>
        <begin position="222"/>
        <end position="312"/>
    </location>
</feature>
<feature type="signal peptide" evidence="2">
    <location>
        <begin position="1"/>
        <end position="26"/>
    </location>
</feature>
<name>A0A5R9L265_9BACT</name>
<keyword evidence="2" id="KW-0732">Signal</keyword>
<dbReference type="EMBL" id="VCEJ01000002">
    <property type="protein sequence ID" value="TLV02674.1"/>
    <property type="molecule type" value="Genomic_DNA"/>
</dbReference>